<organism evidence="1">
    <name type="scientific">marine sediment metagenome</name>
    <dbReference type="NCBI Taxonomy" id="412755"/>
    <lineage>
        <taxon>unclassified sequences</taxon>
        <taxon>metagenomes</taxon>
        <taxon>ecological metagenomes</taxon>
    </lineage>
</organism>
<reference evidence="1" key="1">
    <citation type="journal article" date="2015" name="Nature">
        <title>Complex archaea that bridge the gap between prokaryotes and eukaryotes.</title>
        <authorList>
            <person name="Spang A."/>
            <person name="Saw J.H."/>
            <person name="Jorgensen S.L."/>
            <person name="Zaremba-Niedzwiedzka K."/>
            <person name="Martijn J."/>
            <person name="Lind A.E."/>
            <person name="van Eijk R."/>
            <person name="Schleper C."/>
            <person name="Guy L."/>
            <person name="Ettema T.J."/>
        </authorList>
    </citation>
    <scope>NUCLEOTIDE SEQUENCE</scope>
</reference>
<gene>
    <name evidence="1" type="ORF">LCGC14_0460230</name>
</gene>
<name>A0A0F9VP42_9ZZZZ</name>
<dbReference type="EMBL" id="LAZR01000471">
    <property type="protein sequence ID" value="KKN67568.1"/>
    <property type="molecule type" value="Genomic_DNA"/>
</dbReference>
<proteinExistence type="predicted"/>
<comment type="caution">
    <text evidence="1">The sequence shown here is derived from an EMBL/GenBank/DDBJ whole genome shotgun (WGS) entry which is preliminary data.</text>
</comment>
<accession>A0A0F9VP42</accession>
<dbReference type="AlphaFoldDB" id="A0A0F9VP42"/>
<evidence type="ECO:0000313" key="1">
    <source>
        <dbReference type="EMBL" id="KKN67568.1"/>
    </source>
</evidence>
<sequence length="95" mass="11025">MKRINKYLRVEKLDLSGLKLKTDIWVVRANDGNSLGEVKWYGPWRQYALLPILGTVFNRDCLTALAGFLHEVNESHRRDVAEVRKTSKALKELDR</sequence>
<protein>
    <submittedName>
        <fullName evidence="1">Uncharacterized protein</fullName>
    </submittedName>
</protein>